<evidence type="ECO:0000313" key="1">
    <source>
        <dbReference type="EMBL" id="GAA5035466.1"/>
    </source>
</evidence>
<dbReference type="SUPFAM" id="SSF54909">
    <property type="entry name" value="Dimeric alpha+beta barrel"/>
    <property type="match status" value="1"/>
</dbReference>
<comment type="caution">
    <text evidence="1">The sequence shown here is derived from an EMBL/GenBank/DDBJ whole genome shotgun (WGS) entry which is preliminary data.</text>
</comment>
<protein>
    <recommendedName>
        <fullName evidence="3">Antibiotic biosynthesis monooxygenase</fullName>
    </recommendedName>
</protein>
<keyword evidence="2" id="KW-1185">Reference proteome</keyword>
<evidence type="ECO:0008006" key="3">
    <source>
        <dbReference type="Google" id="ProtNLM"/>
    </source>
</evidence>
<name>A0ABP9JNK5_9ACTN</name>
<dbReference type="EMBL" id="BAABKB010000044">
    <property type="protein sequence ID" value="GAA5035466.1"/>
    <property type="molecule type" value="Genomic_DNA"/>
</dbReference>
<organism evidence="1 2">
    <name type="scientific">Streptomyces siamensis</name>
    <dbReference type="NCBI Taxonomy" id="1274986"/>
    <lineage>
        <taxon>Bacteria</taxon>
        <taxon>Bacillati</taxon>
        <taxon>Actinomycetota</taxon>
        <taxon>Actinomycetes</taxon>
        <taxon>Kitasatosporales</taxon>
        <taxon>Streptomycetaceae</taxon>
        <taxon>Streptomyces</taxon>
    </lineage>
</organism>
<dbReference type="Gene3D" id="3.30.70.100">
    <property type="match status" value="1"/>
</dbReference>
<evidence type="ECO:0000313" key="2">
    <source>
        <dbReference type="Proteomes" id="UP001501759"/>
    </source>
</evidence>
<accession>A0ABP9JNK5</accession>
<proteinExistence type="predicted"/>
<dbReference type="Proteomes" id="UP001501759">
    <property type="component" value="Unassembled WGS sequence"/>
</dbReference>
<gene>
    <name evidence="1" type="ORF">GCM10023335_81320</name>
</gene>
<reference evidence="2" key="1">
    <citation type="journal article" date="2019" name="Int. J. Syst. Evol. Microbiol.">
        <title>The Global Catalogue of Microorganisms (GCM) 10K type strain sequencing project: providing services to taxonomists for standard genome sequencing and annotation.</title>
        <authorList>
            <consortium name="The Broad Institute Genomics Platform"/>
            <consortium name="The Broad Institute Genome Sequencing Center for Infectious Disease"/>
            <person name="Wu L."/>
            <person name="Ma J."/>
        </authorList>
    </citation>
    <scope>NUCLEOTIDE SEQUENCE [LARGE SCALE GENOMIC DNA]</scope>
    <source>
        <strain evidence="2">JCM 18409</strain>
    </source>
</reference>
<dbReference type="InterPro" id="IPR011008">
    <property type="entry name" value="Dimeric_a/b-barrel"/>
</dbReference>
<sequence length="181" mass="19574">MLTHNPTPVKHIHTATPHGARARSSILAAVTTVGVLAGTLLAQSSAYADERADRSTRATPESAHAADQCAKSSGFALVVDLYLKDAAAARAYDKLVARTVPKIQANEPNTLVYTENQPVGGGIDRVQYELYRDEAAFTFHSNASYVQEYVAEREKYIVGYKVTKYCLVGGFARGSTDTHPN</sequence>